<name>A0A9X9LHI1_GULGU</name>
<gene>
    <name evidence="1" type="ORF">BN2614_LOCUS1</name>
</gene>
<dbReference type="AlphaFoldDB" id="A0A9X9LHI1"/>
<protein>
    <submittedName>
        <fullName evidence="1">Uncharacterized protein</fullName>
    </submittedName>
</protein>
<keyword evidence="2" id="KW-1185">Reference proteome</keyword>
<dbReference type="Proteomes" id="UP000269945">
    <property type="component" value="Unassembled WGS sequence"/>
</dbReference>
<feature type="non-terminal residue" evidence="1">
    <location>
        <position position="57"/>
    </location>
</feature>
<reference evidence="1 2" key="1">
    <citation type="submission" date="2018-10" db="EMBL/GenBank/DDBJ databases">
        <authorList>
            <person name="Ekblom R."/>
            <person name="Jareborg N."/>
        </authorList>
    </citation>
    <scope>NUCLEOTIDE SEQUENCE [LARGE SCALE GENOMIC DNA]</scope>
    <source>
        <tissue evidence="1">Muscle</tissue>
    </source>
</reference>
<evidence type="ECO:0000313" key="1">
    <source>
        <dbReference type="EMBL" id="VCW68317.1"/>
    </source>
</evidence>
<sequence>MGQGPQVTEVITGPDGRRAFFLPWEGAMYRHVLISICGMLSWRGLAAQKVHGRGQRE</sequence>
<dbReference type="EMBL" id="CYRY02003725">
    <property type="protein sequence ID" value="VCW68317.1"/>
    <property type="molecule type" value="Genomic_DNA"/>
</dbReference>
<proteinExistence type="predicted"/>
<organism evidence="1 2">
    <name type="scientific">Gulo gulo</name>
    <name type="common">Wolverine</name>
    <name type="synonym">Gluton</name>
    <dbReference type="NCBI Taxonomy" id="48420"/>
    <lineage>
        <taxon>Eukaryota</taxon>
        <taxon>Metazoa</taxon>
        <taxon>Chordata</taxon>
        <taxon>Craniata</taxon>
        <taxon>Vertebrata</taxon>
        <taxon>Euteleostomi</taxon>
        <taxon>Mammalia</taxon>
        <taxon>Eutheria</taxon>
        <taxon>Laurasiatheria</taxon>
        <taxon>Carnivora</taxon>
        <taxon>Caniformia</taxon>
        <taxon>Musteloidea</taxon>
        <taxon>Mustelidae</taxon>
        <taxon>Guloninae</taxon>
        <taxon>Gulo</taxon>
    </lineage>
</organism>
<comment type="caution">
    <text evidence="1">The sequence shown here is derived from an EMBL/GenBank/DDBJ whole genome shotgun (WGS) entry which is preliminary data.</text>
</comment>
<evidence type="ECO:0000313" key="2">
    <source>
        <dbReference type="Proteomes" id="UP000269945"/>
    </source>
</evidence>
<accession>A0A9X9LHI1</accession>